<dbReference type="EMBL" id="ACFW01000041">
    <property type="protein sequence ID" value="EER25632.1"/>
    <property type="molecule type" value="Genomic_DNA"/>
</dbReference>
<dbReference type="PANTHER" id="PTHR13501:SF10">
    <property type="entry name" value="LARGE RIBOSOMAL SUBUNIT PROTEIN UL22M"/>
    <property type="match status" value="1"/>
</dbReference>
<accession>C5PCF5</accession>
<evidence type="ECO:0000256" key="5">
    <source>
        <dbReference type="SAM" id="MobiDB-lite"/>
    </source>
</evidence>
<reference evidence="6 7" key="1">
    <citation type="journal article" date="2009" name="Genome Res.">
        <title>Comparative genomic analyses of the human fungal pathogens Coccidioides and their relatives.</title>
        <authorList>
            <person name="Sharpton T.J."/>
            <person name="Stajich J.E."/>
            <person name="Rounsley S.D."/>
            <person name="Gardner M.J."/>
            <person name="Wortman J.R."/>
            <person name="Jordar V.S."/>
            <person name="Maiti R."/>
            <person name="Kodira C.D."/>
            <person name="Neafsey D.E."/>
            <person name="Zeng Q."/>
            <person name="Hung C.-Y."/>
            <person name="McMahan C."/>
            <person name="Muszewska A."/>
            <person name="Grynberg M."/>
            <person name="Mandel M.A."/>
            <person name="Kellner E.M."/>
            <person name="Barker B.M."/>
            <person name="Galgiani J.N."/>
            <person name="Orbach M.J."/>
            <person name="Kirkland T.N."/>
            <person name="Cole G.T."/>
            <person name="Henn M.R."/>
            <person name="Birren B.W."/>
            <person name="Taylor J.W."/>
        </authorList>
    </citation>
    <scope>NUCLEOTIDE SEQUENCE [LARGE SCALE GENOMIC DNA]</scope>
    <source>
        <strain evidence="7">C735</strain>
    </source>
</reference>
<evidence type="ECO:0000256" key="1">
    <source>
        <dbReference type="ARBA" id="ARBA00009451"/>
    </source>
</evidence>
<dbReference type="PANTHER" id="PTHR13501">
    <property type="entry name" value="CHLOROPLAST 50S RIBOSOMAL PROTEIN L22-RELATED"/>
    <property type="match status" value="1"/>
</dbReference>
<evidence type="ECO:0000256" key="3">
    <source>
        <dbReference type="ARBA" id="ARBA00023274"/>
    </source>
</evidence>
<dbReference type="GO" id="GO:0015934">
    <property type="term" value="C:large ribosomal subunit"/>
    <property type="evidence" value="ECO:0007669"/>
    <property type="project" value="InterPro"/>
</dbReference>
<dbReference type="FunFam" id="3.90.470.10:FF:000017">
    <property type="entry name" value="54S ribosomal protein L22, mitochondrial"/>
    <property type="match status" value="1"/>
</dbReference>
<keyword evidence="3 4" id="KW-0687">Ribonucleoprotein</keyword>
<proteinExistence type="inferred from homology"/>
<organism evidence="6 7">
    <name type="scientific">Coccidioides posadasii (strain C735)</name>
    <name type="common">Valley fever fungus</name>
    <dbReference type="NCBI Taxonomy" id="222929"/>
    <lineage>
        <taxon>Eukaryota</taxon>
        <taxon>Fungi</taxon>
        <taxon>Dikarya</taxon>
        <taxon>Ascomycota</taxon>
        <taxon>Pezizomycotina</taxon>
        <taxon>Eurotiomycetes</taxon>
        <taxon>Eurotiomycetidae</taxon>
        <taxon>Onygenales</taxon>
        <taxon>Onygenaceae</taxon>
        <taxon>Coccidioides</taxon>
    </lineage>
</organism>
<comment type="similarity">
    <text evidence="1 4">Belongs to the universal ribosomal protein uL22 family.</text>
</comment>
<name>C5PCF5_COCP7</name>
<evidence type="ECO:0000313" key="7">
    <source>
        <dbReference type="Proteomes" id="UP000009084"/>
    </source>
</evidence>
<dbReference type="Gene3D" id="3.90.470.10">
    <property type="entry name" value="Ribosomal protein L22/L17"/>
    <property type="match status" value="1"/>
</dbReference>
<sequence>MLTFFSVREQKHRKVATEHADSPGNCERVQARMAAVCAAFASRQLARSARNRLPQISRRGFLSTPFLTSTEPSTSSVDSPDTKSGPKVSFRPPPVKRGSLASGSIFADGEDFPKITTGGRTPKRRSEAAAEAEAQDGEAQTTIVDLSERDTASLERSLNPHPNRRARWQRKMVIRTIHRRGRLTRKEKIMQSERELSSKSHWFKTSVKKLGPLARQIAGKNIDEAILQMRYSKKKAAKDVKAFLEQAKNEAIVSRGMGLGQAEAQAAATETAEGEAQVEVTAVATADAARPVTLTLKDGKRLVVTDPTSIYIAQAWVGRGPFGREASPRGRGNTHILRPPYTSISVILKEEKTRIREWQEREQKDIRRRKAKVWRQLPDRPLTMRNQYYAW</sequence>
<dbReference type="OrthoDB" id="416470at2759"/>
<dbReference type="InterPro" id="IPR047867">
    <property type="entry name" value="Ribosomal_uL22_bac/org-type"/>
</dbReference>
<dbReference type="HOGENOM" id="CLU_057182_0_0_1"/>
<dbReference type="AlphaFoldDB" id="C5PCF5"/>
<dbReference type="SUPFAM" id="SSF54843">
    <property type="entry name" value="Ribosomal protein L22"/>
    <property type="match status" value="1"/>
</dbReference>
<dbReference type="GO" id="GO:0006412">
    <property type="term" value="P:translation"/>
    <property type="evidence" value="ECO:0007669"/>
    <property type="project" value="InterPro"/>
</dbReference>
<protein>
    <recommendedName>
        <fullName evidence="8">Mitochondrial large ribosomal subunit</fullName>
    </recommendedName>
</protein>
<evidence type="ECO:0000313" key="6">
    <source>
        <dbReference type="EMBL" id="EER25632.1"/>
    </source>
</evidence>
<comment type="caution">
    <text evidence="6">The sequence shown here is derived from an EMBL/GenBank/DDBJ whole genome shotgun (WGS) entry which is preliminary data.</text>
</comment>
<dbReference type="InterPro" id="IPR036394">
    <property type="entry name" value="Ribosomal_uL22_sf"/>
</dbReference>
<evidence type="ECO:0000256" key="2">
    <source>
        <dbReference type="ARBA" id="ARBA00022980"/>
    </source>
</evidence>
<dbReference type="GO" id="GO:0003735">
    <property type="term" value="F:structural constituent of ribosome"/>
    <property type="evidence" value="ECO:0007669"/>
    <property type="project" value="InterPro"/>
</dbReference>
<feature type="region of interest" description="Disordered" evidence="5">
    <location>
        <begin position="64"/>
        <end position="161"/>
    </location>
</feature>
<dbReference type="Proteomes" id="UP000009084">
    <property type="component" value="Unassembled WGS sequence"/>
</dbReference>
<evidence type="ECO:0000256" key="4">
    <source>
        <dbReference type="RuleBase" id="RU004005"/>
    </source>
</evidence>
<keyword evidence="2 4" id="KW-0689">Ribosomal protein</keyword>
<dbReference type="KEGG" id="cpw:9693260"/>
<dbReference type="VEuPathDB" id="FungiDB:CPC735_067320"/>
<feature type="compositionally biased region" description="Polar residues" evidence="5">
    <location>
        <begin position="65"/>
        <end position="79"/>
    </location>
</feature>
<dbReference type="InterPro" id="IPR001063">
    <property type="entry name" value="Ribosomal_uL22"/>
</dbReference>
<dbReference type="Pfam" id="PF00237">
    <property type="entry name" value="Ribosomal_L22"/>
    <property type="match status" value="2"/>
</dbReference>
<evidence type="ECO:0008006" key="8">
    <source>
        <dbReference type="Google" id="ProtNLM"/>
    </source>
</evidence>
<gene>
    <name evidence="6" type="ORF">CPC735_067320</name>
</gene>